<dbReference type="PANTHER" id="PTHR13268">
    <property type="entry name" value="BREAST CARCINOMA AMPLIFIED SEQUENCE 3"/>
    <property type="match status" value="1"/>
</dbReference>
<feature type="region of interest" description="Disordered" evidence="1">
    <location>
        <begin position="1733"/>
        <end position="1761"/>
    </location>
</feature>
<evidence type="ECO:0000259" key="2">
    <source>
        <dbReference type="Pfam" id="PF21034"/>
    </source>
</evidence>
<feature type="region of interest" description="Disordered" evidence="1">
    <location>
        <begin position="1262"/>
        <end position="1298"/>
    </location>
</feature>
<evidence type="ECO:0000313" key="3">
    <source>
        <dbReference type="EMBL" id="JAB96392.1"/>
    </source>
</evidence>
<feature type="compositionally biased region" description="Polar residues" evidence="1">
    <location>
        <begin position="1024"/>
        <end position="1056"/>
    </location>
</feature>
<dbReference type="InterPro" id="IPR048382">
    <property type="entry name" value="BCAS3_WD40"/>
</dbReference>
<feature type="domain" description="BCAS3 WD40" evidence="2">
    <location>
        <begin position="54"/>
        <end position="473"/>
    </location>
</feature>
<feature type="compositionally biased region" description="Basic and acidic residues" evidence="1">
    <location>
        <begin position="1168"/>
        <end position="1195"/>
    </location>
</feature>
<feature type="region of interest" description="Disordered" evidence="1">
    <location>
        <begin position="1016"/>
        <end position="1082"/>
    </location>
</feature>
<organism evidence="3">
    <name type="scientific">Ceratitis capitata</name>
    <name type="common">Mediterranean fruit fly</name>
    <name type="synonym">Tephritis capitata</name>
    <dbReference type="NCBI Taxonomy" id="7213"/>
    <lineage>
        <taxon>Eukaryota</taxon>
        <taxon>Metazoa</taxon>
        <taxon>Ecdysozoa</taxon>
        <taxon>Arthropoda</taxon>
        <taxon>Hexapoda</taxon>
        <taxon>Insecta</taxon>
        <taxon>Pterygota</taxon>
        <taxon>Neoptera</taxon>
        <taxon>Endopterygota</taxon>
        <taxon>Diptera</taxon>
        <taxon>Brachycera</taxon>
        <taxon>Muscomorpha</taxon>
        <taxon>Tephritoidea</taxon>
        <taxon>Tephritidae</taxon>
        <taxon>Ceratitis</taxon>
        <taxon>Ceratitis</taxon>
    </lineage>
</organism>
<dbReference type="Pfam" id="PF21034">
    <property type="entry name" value="BCAS3_WD40"/>
    <property type="match status" value="1"/>
</dbReference>
<dbReference type="PANTHER" id="PTHR13268:SF0">
    <property type="entry name" value="BCAS3 MICROTUBULE ASSOCIATED CELL MIGRATION FACTOR"/>
    <property type="match status" value="1"/>
</dbReference>
<sequence length="1960" mass="216237">MSADSPRRQSRGITAPAVVPPQVVSDRSILDSAFGFISDVTLVTHQSHTEPKDTIIWARFETAADISDPCFGVDWEIEGNVAPPLLLLLGYGLGVQVWAIPANGEAVEVLSWRHGVVSTLRILPTPTQTRSANEHGRADEKIDIYADKRPIIALVDSSTACTQMQFCTMNFVSLKTGKQIKTIKFKNPVLDILANRSSVVVVFHERIAVFDASTLEDRLSITTCYPSPGINPNPVALGQRWLAYAEQRLIPSKRSGGGWDGEGIASYTATVLNAAKSFGKGLRELGEQVAAGLTGTSSSGSISKNNSFDSNSGIEAKQAGIVTIMDIEKHVKEYSPTTVTPASGVIGDELIIAHFIAHSEAIVAMEFDNSGMLLLTADRRGHDFHVFRVQPHPVSPSLSAVHHLYVLHRGDTSAKVQNITFSLDSRWVAISTLRGTTHVFPITPYGGPMGVRTHTSLHVVNKLSRFHRSAGLSAEGRSNSPISHSDSTSFMQSLQPYHNTTLPPFPRPTVVLPLAQLRQPFALGSPPGSAGLVMPSKIGVNTNTPNATQRQRHSSLSDDNGKPLSVCAIFAKSRSWLLEPPNITREASHRVQRKSVDSLFVMAGHGALIQYDLDTKLASNIAKDKICDDTPIELEVEAKAQWNLGRRRDGSHELAPPLEKDNWLLRDRNSCLLDSLRQYDDLEEKSESWVSQVEIITHAGPHRRLWMGPQCVFKTYNTPSGSNLNHVDVEAVEIGVSKPASAASTPRSHPLSMPVTAAARCALPVLIESGSYSSIEQSPKLMDRFRHEHLDSDFAMAHGDSRLKEDLADAMRESPSVSEAQKITCRLASEVASFDNVSFYDARTDPDIGDDDTDFSLKSMLSNPSSLGSASETVTTMSDWNLVSDVEAEKCKKPQLFSNALRKHSEFPKSSTPSVEKVVNPLGTVTTIISGNSTEMKRDILDEVASQLAAEEIVIHENCDESLFRPVVTIFCDDKKLKRAGKQEALDNEEFCKPPEPIKDKLIVPVIAKEIDAALSKKEKDQNSGKVKTKNFSKLSKPTAQSKKPTQETLNHNANKMQDKIKCDPDQTLKTFPENNKSAGTEKTDLTENKIGSVKTKKHVKKMPTSDEEPIEFKRMTPLPITKTRNQQSLVVGGECSKFESSEDLPITECKDPQSLGLRKAFKKEMSYKEDNIQSKSEDRSLDEKSDEFPAHENEVQNISLSPNVIQSKESIEKPEHSSSVMNSENICKEMKSLCLLSNEIKGGEVDSELEIKTAFIKKPCDKEDNNEASTKKMQTSSNKNININDITESPKSKASKSIDLDKVKKQNNSPTIKSPEIKVSQIVNNKSNEIKKSDVKQCSVLRPSAEKEFLQEQGGIKKITQPECCQEGKGVIESKITKVEDSKVKISKTKSSSDYVFEATLKETTPIISKESAKNFEAIGAERTEQKTYSTYLKDVMEIKECMQSNSENCENLRVSSPKNSVWRTANIEDRLESIKSIDNYPSLGTTGKSKKSLKTKEVVTEQKISIDADSYTEQKPCVNYSSLGAISKTKKSAINENSYSKLKLKLIENIQCTEMSGKTNDKKGIAEQSKGKQKALEKLDTGLKSDENKYIEGKWASSFDGLSSLQPLETLPPLPTLDHLDMHSYSAFLKEKENKSSKKTRDNTNEQFSLINFDSPLQEDPRQDHRIISPSGRLSEQNIIFALCGSLHYENEDNEDKSMDYETTSKSELREQPMPEYKLLNENEEQYLSLEHSSQETNTTNTVTTNEKSSSSANSSTSEEIVIIEEKKLSKKQRRKRQTLEGKHQIEEAVGCNDDEELCPLIGVTKPSSEIEGSSSLPTFNNINVHMLNDNIVLRPDLVARSSPTTTTDSEGPIPATTSDENIFILPTNVANNNAPTKLKTKRLEHKINLMAAIDAATSSSTSSAEEGNVEADSRKAGSDQELPSLGASISPVQIISTNVNLVTPSCTTKKKTKRRKR</sequence>
<dbReference type="SUPFAM" id="SSF50978">
    <property type="entry name" value="WD40 repeat-like"/>
    <property type="match status" value="1"/>
</dbReference>
<evidence type="ECO:0000256" key="1">
    <source>
        <dbReference type="SAM" id="MobiDB-lite"/>
    </source>
</evidence>
<feature type="region of interest" description="Disordered" evidence="1">
    <location>
        <begin position="1695"/>
        <end position="1715"/>
    </location>
</feature>
<dbReference type="GO" id="GO:0006914">
    <property type="term" value="P:autophagy"/>
    <property type="evidence" value="ECO:0007669"/>
    <property type="project" value="InterPro"/>
</dbReference>
<feature type="compositionally biased region" description="Polar residues" evidence="1">
    <location>
        <begin position="1068"/>
        <end position="1079"/>
    </location>
</feature>
<feature type="compositionally biased region" description="Low complexity" evidence="1">
    <location>
        <begin position="1737"/>
        <end position="1761"/>
    </location>
</feature>
<reference evidence="3" key="1">
    <citation type="submission" date="2013-07" db="EMBL/GenBank/DDBJ databases">
        <authorList>
            <person name="Geib S."/>
        </authorList>
    </citation>
    <scope>NUCLEOTIDE SEQUENCE</scope>
</reference>
<feature type="compositionally biased region" description="Polar residues" evidence="1">
    <location>
        <begin position="1268"/>
        <end position="1288"/>
    </location>
</feature>
<dbReference type="InterPro" id="IPR036322">
    <property type="entry name" value="WD40_repeat_dom_sf"/>
</dbReference>
<feature type="region of interest" description="Disordered" evidence="1">
    <location>
        <begin position="1168"/>
        <end position="1223"/>
    </location>
</feature>
<dbReference type="GO" id="GO:0042594">
    <property type="term" value="P:response to starvation"/>
    <property type="evidence" value="ECO:0007669"/>
    <property type="project" value="TreeGrafter"/>
</dbReference>
<gene>
    <name evidence="3" type="primary">BCAS3</name>
</gene>
<proteinExistence type="evidence at transcript level"/>
<dbReference type="InterPro" id="IPR045142">
    <property type="entry name" value="BCAS3-like"/>
</dbReference>
<dbReference type="OrthoDB" id="25778at2759"/>
<dbReference type="GO" id="GO:0005737">
    <property type="term" value="C:cytoplasm"/>
    <property type="evidence" value="ECO:0007669"/>
    <property type="project" value="TreeGrafter"/>
</dbReference>
<name>W8BCH2_CERCA</name>
<feature type="compositionally biased region" description="Basic and acidic residues" evidence="1">
    <location>
        <begin position="1698"/>
        <end position="1715"/>
    </location>
</feature>
<protein>
    <submittedName>
        <fullName evidence="3">Breast carcinoma-amplified sequence 3</fullName>
    </submittedName>
</protein>
<feature type="compositionally biased region" description="Polar residues" evidence="1">
    <location>
        <begin position="1196"/>
        <end position="1209"/>
    </location>
</feature>
<accession>W8BCH2</accession>
<feature type="compositionally biased region" description="Basic and acidic residues" evidence="1">
    <location>
        <begin position="1289"/>
        <end position="1298"/>
    </location>
</feature>
<reference evidence="3" key="2">
    <citation type="journal article" date="2014" name="BMC Genomics">
        <title>A genomic perspective to assessing quality of mass-reared SIT flies used in Mediterranean fruit fly (Ceratitis capitata) eradication in California.</title>
        <authorList>
            <person name="Calla B."/>
            <person name="Hall B."/>
            <person name="Hou S."/>
            <person name="Geib S.M."/>
        </authorList>
    </citation>
    <scope>NUCLEOTIDE SEQUENCE</scope>
</reference>
<feature type="region of interest" description="Disordered" evidence="1">
    <location>
        <begin position="1899"/>
        <end position="1930"/>
    </location>
</feature>
<dbReference type="EMBL" id="GAMC01010165">
    <property type="protein sequence ID" value="JAB96390.1"/>
    <property type="molecule type" value="mRNA"/>
</dbReference>
<dbReference type="EMBL" id="GAMC01010163">
    <property type="protein sequence ID" value="JAB96392.1"/>
    <property type="molecule type" value="mRNA"/>
</dbReference>
<feature type="compositionally biased region" description="Basic and acidic residues" evidence="1">
    <location>
        <begin position="1057"/>
        <end position="1067"/>
    </location>
</feature>